<dbReference type="SUPFAM" id="SSF55008">
    <property type="entry name" value="HMA, heavy metal-associated domain"/>
    <property type="match status" value="1"/>
</dbReference>
<keyword evidence="3" id="KW-0636">Prenylation</keyword>
<evidence type="ECO:0000313" key="7">
    <source>
        <dbReference type="EMBL" id="WOL10343.1"/>
    </source>
</evidence>
<evidence type="ECO:0000259" key="6">
    <source>
        <dbReference type="PROSITE" id="PS50846"/>
    </source>
</evidence>
<feature type="compositionally biased region" description="Low complexity" evidence="5">
    <location>
        <begin position="111"/>
        <end position="136"/>
    </location>
</feature>
<dbReference type="Gene3D" id="3.30.70.100">
    <property type="match status" value="1"/>
</dbReference>
<sequence length="333" mass="35041">MASGEEPAESLKCKTWVLKVSIHCEGCKKKVKRILRSIPGVYDCEIDAKQHKVSVKASVDSETLIRKLGKSGKHAALWPEKKPSNPNPQNVDASSEKENKESSTPKEASENSENNGSPPESNPAAAAGTAAPAQASDADKPDDVKAKSPTEPQKPDTKTEDGNASVPQSSDAKNADASLSQQPEKPAAAAAAKADSNEKAPAGGEAASGNGGGKKKGSKVPKESSVENDIKSDSGTTKTPSPPAPPQYMYSYDPAYAPPPPPAYVMSYNVAQPSISHSHYASPMPPAAQGYSYMPYPPPPEFYYGSMDPSLSSTQPSPHDMFSDENPNACNLM</sequence>
<evidence type="ECO:0000256" key="1">
    <source>
        <dbReference type="ARBA" id="ARBA00022481"/>
    </source>
</evidence>
<feature type="compositionally biased region" description="Basic and acidic residues" evidence="5">
    <location>
        <begin position="94"/>
        <end position="109"/>
    </location>
</feature>
<dbReference type="GO" id="GO:0046872">
    <property type="term" value="F:metal ion binding"/>
    <property type="evidence" value="ECO:0007669"/>
    <property type="project" value="UniProtKB-KW"/>
</dbReference>
<feature type="domain" description="HMA" evidence="6">
    <location>
        <begin position="13"/>
        <end position="76"/>
    </location>
</feature>
<dbReference type="InterPro" id="IPR006121">
    <property type="entry name" value="HMA_dom"/>
</dbReference>
<evidence type="ECO:0000256" key="3">
    <source>
        <dbReference type="ARBA" id="ARBA00023289"/>
    </source>
</evidence>
<accession>A0AAQ3KNV6</accession>
<feature type="region of interest" description="Disordered" evidence="5">
    <location>
        <begin position="305"/>
        <end position="333"/>
    </location>
</feature>
<evidence type="ECO:0000313" key="8">
    <source>
        <dbReference type="Proteomes" id="UP001327560"/>
    </source>
</evidence>
<dbReference type="Proteomes" id="UP001327560">
    <property type="component" value="Chromosome 6"/>
</dbReference>
<dbReference type="CDD" id="cd00371">
    <property type="entry name" value="HMA"/>
    <property type="match status" value="1"/>
</dbReference>
<keyword evidence="1" id="KW-0488">Methylation</keyword>
<evidence type="ECO:0000256" key="4">
    <source>
        <dbReference type="ARBA" id="ARBA00024045"/>
    </source>
</evidence>
<feature type="compositionally biased region" description="Basic and acidic residues" evidence="5">
    <location>
        <begin position="137"/>
        <end position="161"/>
    </location>
</feature>
<evidence type="ECO:0000256" key="5">
    <source>
        <dbReference type="SAM" id="MobiDB-lite"/>
    </source>
</evidence>
<dbReference type="AlphaFoldDB" id="A0AAQ3KNV6"/>
<proteinExistence type="inferred from homology"/>
<comment type="similarity">
    <text evidence="4">Belongs to the HIPP family.</text>
</comment>
<dbReference type="InterPro" id="IPR036163">
    <property type="entry name" value="HMA_dom_sf"/>
</dbReference>
<feature type="compositionally biased region" description="Low complexity" evidence="5">
    <location>
        <begin position="183"/>
        <end position="208"/>
    </location>
</feature>
<dbReference type="EMBL" id="CP136895">
    <property type="protein sequence ID" value="WOL10343.1"/>
    <property type="molecule type" value="Genomic_DNA"/>
</dbReference>
<keyword evidence="3" id="KW-0449">Lipoprotein</keyword>
<feature type="region of interest" description="Disordered" evidence="5">
    <location>
        <begin position="69"/>
        <end position="252"/>
    </location>
</feature>
<reference evidence="7 8" key="1">
    <citation type="submission" date="2023-10" db="EMBL/GenBank/DDBJ databases">
        <title>Chromosome-scale genome assembly provides insights into flower coloration mechanisms of Canna indica.</title>
        <authorList>
            <person name="Li C."/>
        </authorList>
    </citation>
    <scope>NUCLEOTIDE SEQUENCE [LARGE SCALE GENOMIC DNA]</scope>
    <source>
        <tissue evidence="7">Flower</tissue>
    </source>
</reference>
<keyword evidence="8" id="KW-1185">Reference proteome</keyword>
<dbReference type="PROSITE" id="PS50846">
    <property type="entry name" value="HMA_2"/>
    <property type="match status" value="1"/>
</dbReference>
<evidence type="ECO:0000256" key="2">
    <source>
        <dbReference type="ARBA" id="ARBA00022723"/>
    </source>
</evidence>
<feature type="compositionally biased region" description="Polar residues" evidence="5">
    <location>
        <begin position="165"/>
        <end position="182"/>
    </location>
</feature>
<gene>
    <name evidence="7" type="ORF">Cni_G19098</name>
</gene>
<name>A0AAQ3KNV6_9LILI</name>
<organism evidence="7 8">
    <name type="scientific">Canna indica</name>
    <name type="common">Indian-shot</name>
    <dbReference type="NCBI Taxonomy" id="4628"/>
    <lineage>
        <taxon>Eukaryota</taxon>
        <taxon>Viridiplantae</taxon>
        <taxon>Streptophyta</taxon>
        <taxon>Embryophyta</taxon>
        <taxon>Tracheophyta</taxon>
        <taxon>Spermatophyta</taxon>
        <taxon>Magnoliopsida</taxon>
        <taxon>Liliopsida</taxon>
        <taxon>Zingiberales</taxon>
        <taxon>Cannaceae</taxon>
        <taxon>Canna</taxon>
    </lineage>
</organism>
<dbReference type="PANTHER" id="PTHR45868:SF80">
    <property type="entry name" value="F15K9.8-RELATED"/>
    <property type="match status" value="1"/>
</dbReference>
<dbReference type="Pfam" id="PF00403">
    <property type="entry name" value="HMA"/>
    <property type="match status" value="1"/>
</dbReference>
<feature type="compositionally biased region" description="Basic and acidic residues" evidence="5">
    <location>
        <begin position="220"/>
        <end position="232"/>
    </location>
</feature>
<dbReference type="PANTHER" id="PTHR45868">
    <property type="entry name" value="HEAVY METAL-ASSOCIATED ISOPRENYLATED PLANT PROTEIN 33-RELATED"/>
    <property type="match status" value="1"/>
</dbReference>
<protein>
    <recommendedName>
        <fullName evidence="6">HMA domain-containing protein</fullName>
    </recommendedName>
</protein>
<keyword evidence="2" id="KW-0479">Metal-binding</keyword>